<dbReference type="InterPro" id="IPR003593">
    <property type="entry name" value="AAA+_ATPase"/>
</dbReference>
<dbReference type="PROSITE" id="PS50893">
    <property type="entry name" value="ABC_TRANSPORTER_2"/>
    <property type="match status" value="1"/>
</dbReference>
<organism evidence="12 13">
    <name type="scientific">Oculimacula yallundae</name>
    <dbReference type="NCBI Taxonomy" id="86028"/>
    <lineage>
        <taxon>Eukaryota</taxon>
        <taxon>Fungi</taxon>
        <taxon>Dikarya</taxon>
        <taxon>Ascomycota</taxon>
        <taxon>Pezizomycotina</taxon>
        <taxon>Leotiomycetes</taxon>
        <taxon>Helotiales</taxon>
        <taxon>Ploettnerulaceae</taxon>
        <taxon>Oculimacula</taxon>
    </lineage>
</organism>
<keyword evidence="7 10" id="KW-1133">Transmembrane helix</keyword>
<dbReference type="InterPro" id="IPR010929">
    <property type="entry name" value="PDR_CDR_ABC"/>
</dbReference>
<evidence type="ECO:0000256" key="4">
    <source>
        <dbReference type="ARBA" id="ARBA00022692"/>
    </source>
</evidence>
<proteinExistence type="inferred from homology"/>
<evidence type="ECO:0000256" key="10">
    <source>
        <dbReference type="SAM" id="Phobius"/>
    </source>
</evidence>
<dbReference type="Proteomes" id="UP001595075">
    <property type="component" value="Unassembled WGS sequence"/>
</dbReference>
<keyword evidence="6" id="KW-0067">ATP-binding</keyword>
<feature type="non-terminal residue" evidence="12">
    <location>
        <position position="861"/>
    </location>
</feature>
<dbReference type="InterPro" id="IPR013525">
    <property type="entry name" value="ABC2_TM"/>
</dbReference>
<comment type="caution">
    <text evidence="12">The sequence shown here is derived from an EMBL/GenBank/DDBJ whole genome shotgun (WGS) entry which is preliminary data.</text>
</comment>
<dbReference type="InterPro" id="IPR034003">
    <property type="entry name" value="ABCG_PDR_2"/>
</dbReference>
<dbReference type="Pfam" id="PF01061">
    <property type="entry name" value="ABC2_membrane"/>
    <property type="match status" value="1"/>
</dbReference>
<feature type="transmembrane region" description="Helical" evidence="10">
    <location>
        <begin position="773"/>
        <end position="793"/>
    </location>
</feature>
<feature type="transmembrane region" description="Helical" evidence="10">
    <location>
        <begin position="621"/>
        <end position="644"/>
    </location>
</feature>
<dbReference type="Pfam" id="PF06422">
    <property type="entry name" value="PDR_CDR"/>
    <property type="match status" value="1"/>
</dbReference>
<dbReference type="InterPro" id="IPR027417">
    <property type="entry name" value="P-loop_NTPase"/>
</dbReference>
<dbReference type="SMART" id="SM00382">
    <property type="entry name" value="AAA"/>
    <property type="match status" value="1"/>
</dbReference>
<evidence type="ECO:0000256" key="2">
    <source>
        <dbReference type="ARBA" id="ARBA00006012"/>
    </source>
</evidence>
<comment type="similarity">
    <text evidence="2">Belongs to the ABC transporter superfamily. ABCG family. PDR (TC 3.A.1.205) subfamily.</text>
</comment>
<feature type="transmembrane region" description="Helical" evidence="10">
    <location>
        <begin position="656"/>
        <end position="680"/>
    </location>
</feature>
<evidence type="ECO:0000256" key="9">
    <source>
        <dbReference type="SAM" id="MobiDB-lite"/>
    </source>
</evidence>
<evidence type="ECO:0000256" key="6">
    <source>
        <dbReference type="ARBA" id="ARBA00022840"/>
    </source>
</evidence>
<dbReference type="Gene3D" id="3.40.50.300">
    <property type="entry name" value="P-loop containing nucleotide triphosphate hydrolases"/>
    <property type="match status" value="1"/>
</dbReference>
<evidence type="ECO:0000256" key="7">
    <source>
        <dbReference type="ARBA" id="ARBA00022989"/>
    </source>
</evidence>
<feature type="transmembrane region" description="Helical" evidence="10">
    <location>
        <begin position="532"/>
        <end position="556"/>
    </location>
</feature>
<evidence type="ECO:0000256" key="5">
    <source>
        <dbReference type="ARBA" id="ARBA00022741"/>
    </source>
</evidence>
<feature type="transmembrane region" description="Helical" evidence="10">
    <location>
        <begin position="577"/>
        <end position="601"/>
    </location>
</feature>
<gene>
    <name evidence="12" type="ORF">VTL71DRAFT_9353</name>
</gene>
<keyword evidence="4 10" id="KW-0812">Transmembrane</keyword>
<feature type="domain" description="ABC transporter" evidence="11">
    <location>
        <begin position="161"/>
        <end position="404"/>
    </location>
</feature>
<name>A0ABR4BST3_9HELO</name>
<evidence type="ECO:0000313" key="12">
    <source>
        <dbReference type="EMBL" id="KAL2060712.1"/>
    </source>
</evidence>
<evidence type="ECO:0000256" key="3">
    <source>
        <dbReference type="ARBA" id="ARBA00022448"/>
    </source>
</evidence>
<reference evidence="12 13" key="1">
    <citation type="journal article" date="2024" name="Commun. Biol.">
        <title>Comparative genomic analysis of thermophilic fungi reveals convergent evolutionary adaptations and gene losses.</title>
        <authorList>
            <person name="Steindorff A.S."/>
            <person name="Aguilar-Pontes M.V."/>
            <person name="Robinson A.J."/>
            <person name="Andreopoulos B."/>
            <person name="LaButti K."/>
            <person name="Kuo A."/>
            <person name="Mondo S."/>
            <person name="Riley R."/>
            <person name="Otillar R."/>
            <person name="Haridas S."/>
            <person name="Lipzen A."/>
            <person name="Grimwood J."/>
            <person name="Schmutz J."/>
            <person name="Clum A."/>
            <person name="Reid I.D."/>
            <person name="Moisan M.C."/>
            <person name="Butler G."/>
            <person name="Nguyen T.T.M."/>
            <person name="Dewar K."/>
            <person name="Conant G."/>
            <person name="Drula E."/>
            <person name="Henrissat B."/>
            <person name="Hansel C."/>
            <person name="Singer S."/>
            <person name="Hutchinson M.I."/>
            <person name="de Vries R.P."/>
            <person name="Natvig D.O."/>
            <person name="Powell A.J."/>
            <person name="Tsang A."/>
            <person name="Grigoriev I.V."/>
        </authorList>
    </citation>
    <scope>NUCLEOTIDE SEQUENCE [LARGE SCALE GENOMIC DNA]</scope>
    <source>
        <strain evidence="12 13">CBS 494.80</strain>
    </source>
</reference>
<feature type="transmembrane region" description="Helical" evidence="10">
    <location>
        <begin position="82"/>
        <end position="103"/>
    </location>
</feature>
<dbReference type="EMBL" id="JAZHXI010000021">
    <property type="protein sequence ID" value="KAL2060712.1"/>
    <property type="molecule type" value="Genomic_DNA"/>
</dbReference>
<feature type="transmembrane region" description="Helical" evidence="10">
    <location>
        <begin position="501"/>
        <end position="520"/>
    </location>
</feature>
<evidence type="ECO:0000259" key="11">
    <source>
        <dbReference type="PROSITE" id="PS50893"/>
    </source>
</evidence>
<dbReference type="Pfam" id="PF00005">
    <property type="entry name" value="ABC_tran"/>
    <property type="match status" value="1"/>
</dbReference>
<protein>
    <recommendedName>
        <fullName evidence="11">ABC transporter domain-containing protein</fullName>
    </recommendedName>
</protein>
<keyword evidence="8 10" id="KW-0472">Membrane</keyword>
<keyword evidence="5" id="KW-0547">Nucleotide-binding</keyword>
<keyword evidence="3" id="KW-0813">Transport</keyword>
<sequence length="861" mass="96544">MHPWFRWINYIDPISYAFESLMINEFHGRDFECGGFVPAGPRYADVGSINHVCAVVGSVPGSNLVSGTEYIRLTFNYEPSHLWRNFGVIIALTIFFTATYLAASEIVTAKKSKGEILLFQRGYQYQRDLYSDVEKPAQTAIPESRRSRLISGTIEKQTSVFQWKDICFDIKIKKEDRRILNHVDGWVKPGTLTALMGPSGAGKTSLLDVLATRDTFGTVSGEALVDGRPRDIVFQRKTGYAQQSDIHLETMSVREALRFNAVLCQSSGLSKEEKLAYVEEVIFLLDMESYADAIIGVPGEGLNVEQRKKLTIAVELAARPQLLLFLDEPSSGLDSQTSWAVLDLLEKLTAHGQAILCTIHQPSAMLFQRFDRLLFLAPEGKPVYFGDIGPGSSTVVSYFERNGAKPCPKDANPAEWIMEIIGCTPGSHSEIDWSVVWRASPEYAQVHQELEEMEHGLSRCHSTKKVTLGDDYKEFAAPFTVQLWECIKRVNQQYWRTPSYIYSKTAMCLGTALFLGFTFYKADKSLQGLQNQVFSIFMLITQSSNLVPQMLPNFVVQRSLYEARERPAKTYSWKVFMLSNILVELPWNTLMAILIFVGWYYPIGLYRNAEYNGTGAESAMTVLLFMWVYMIFTSTFGHMVQAGVDLAEMGGNYANLLFMLSLIFCGVLIGPDALPGFWIFMYRVSPFTYLVSGILSTSLTNVPVQCSSIELLRFEPLSGQNCGTYMSAYIQTAGGYISNPDATSDCAYCPLANTDAFLKLVHSEYSERWRNFGILWVYVLVNVVGALFFYWLVRVPKKGKRGQVEAGEVVEPKPTPVPGFEHAVTEKKPEEKSSAEVFVDARENVESSADRSPDGMADTQG</sequence>
<evidence type="ECO:0000256" key="8">
    <source>
        <dbReference type="ARBA" id="ARBA00023136"/>
    </source>
</evidence>
<feature type="region of interest" description="Disordered" evidence="9">
    <location>
        <begin position="803"/>
        <end position="861"/>
    </location>
</feature>
<dbReference type="SUPFAM" id="SSF52540">
    <property type="entry name" value="P-loop containing nucleoside triphosphate hydrolases"/>
    <property type="match status" value="1"/>
</dbReference>
<feature type="compositionally biased region" description="Basic and acidic residues" evidence="9">
    <location>
        <begin position="823"/>
        <end position="853"/>
    </location>
</feature>
<accession>A0ABR4BST3</accession>
<evidence type="ECO:0000256" key="1">
    <source>
        <dbReference type="ARBA" id="ARBA00004141"/>
    </source>
</evidence>
<keyword evidence="13" id="KW-1185">Reference proteome</keyword>
<dbReference type="PANTHER" id="PTHR19241">
    <property type="entry name" value="ATP-BINDING CASSETTE TRANSPORTER"/>
    <property type="match status" value="1"/>
</dbReference>
<comment type="subcellular location">
    <subcellularLocation>
        <location evidence="1">Membrane</location>
        <topology evidence="1">Multi-pass membrane protein</topology>
    </subcellularLocation>
</comment>
<evidence type="ECO:0000313" key="13">
    <source>
        <dbReference type="Proteomes" id="UP001595075"/>
    </source>
</evidence>
<dbReference type="InterPro" id="IPR003439">
    <property type="entry name" value="ABC_transporter-like_ATP-bd"/>
</dbReference>
<dbReference type="CDD" id="cd03232">
    <property type="entry name" value="ABCG_PDR_domain2"/>
    <property type="match status" value="1"/>
</dbReference>